<dbReference type="GO" id="GO:0005524">
    <property type="term" value="F:ATP binding"/>
    <property type="evidence" value="ECO:0007669"/>
    <property type="project" value="UniProtKB-KW"/>
</dbReference>
<protein>
    <submittedName>
        <fullName evidence="6">ABC transporter</fullName>
    </submittedName>
</protein>
<evidence type="ECO:0000256" key="3">
    <source>
        <dbReference type="ARBA" id="ARBA00022741"/>
    </source>
</evidence>
<keyword evidence="7" id="KW-1185">Reference proteome</keyword>
<accession>A0A251X7K2</accession>
<dbReference type="InterPro" id="IPR015860">
    <property type="entry name" value="ABC_transpr_TagH-like"/>
</dbReference>
<dbReference type="CDD" id="cd03220">
    <property type="entry name" value="ABC_KpsT_Wzt"/>
    <property type="match status" value="1"/>
</dbReference>
<evidence type="ECO:0000313" key="6">
    <source>
        <dbReference type="EMBL" id="OUD13169.1"/>
    </source>
</evidence>
<dbReference type="Proteomes" id="UP000194798">
    <property type="component" value="Unassembled WGS sequence"/>
</dbReference>
<dbReference type="SUPFAM" id="SSF52540">
    <property type="entry name" value="P-loop containing nucleoside triphosphate hydrolases"/>
    <property type="match status" value="1"/>
</dbReference>
<dbReference type="GO" id="GO:0140359">
    <property type="term" value="F:ABC-type transporter activity"/>
    <property type="evidence" value="ECO:0007669"/>
    <property type="project" value="InterPro"/>
</dbReference>
<comment type="caution">
    <text evidence="6">The sequence shown here is derived from an EMBL/GenBank/DDBJ whole genome shotgun (WGS) entry which is preliminary data.</text>
</comment>
<dbReference type="Pfam" id="PF00005">
    <property type="entry name" value="ABC_tran"/>
    <property type="match status" value="1"/>
</dbReference>
<dbReference type="PROSITE" id="PS50893">
    <property type="entry name" value="ABC_TRANSPORTER_2"/>
    <property type="match status" value="1"/>
</dbReference>
<name>A0A251X7K2_9GAMM</name>
<evidence type="ECO:0000256" key="2">
    <source>
        <dbReference type="ARBA" id="ARBA00022448"/>
    </source>
</evidence>
<organism evidence="6 7">
    <name type="scientific">Thioflexithrix psekupsensis</name>
    <dbReference type="NCBI Taxonomy" id="1570016"/>
    <lineage>
        <taxon>Bacteria</taxon>
        <taxon>Pseudomonadati</taxon>
        <taxon>Pseudomonadota</taxon>
        <taxon>Gammaproteobacteria</taxon>
        <taxon>Thiotrichales</taxon>
        <taxon>Thioflexithrix</taxon>
    </lineage>
</organism>
<evidence type="ECO:0000313" key="7">
    <source>
        <dbReference type="Proteomes" id="UP000194798"/>
    </source>
</evidence>
<dbReference type="InterPro" id="IPR027417">
    <property type="entry name" value="P-loop_NTPase"/>
</dbReference>
<dbReference type="EMBL" id="MSLT01000018">
    <property type="protein sequence ID" value="OUD13169.1"/>
    <property type="molecule type" value="Genomic_DNA"/>
</dbReference>
<comment type="similarity">
    <text evidence="1">Belongs to the ABC transporter superfamily.</text>
</comment>
<dbReference type="AlphaFoldDB" id="A0A251X7K2"/>
<dbReference type="PANTHER" id="PTHR46743">
    <property type="entry name" value="TEICHOIC ACIDS EXPORT ATP-BINDING PROTEIN TAGH"/>
    <property type="match status" value="1"/>
</dbReference>
<evidence type="ECO:0000256" key="4">
    <source>
        <dbReference type="ARBA" id="ARBA00022840"/>
    </source>
</evidence>
<keyword evidence="2" id="KW-0813">Transport</keyword>
<dbReference type="InterPro" id="IPR003439">
    <property type="entry name" value="ABC_transporter-like_ATP-bd"/>
</dbReference>
<reference evidence="6 7" key="1">
    <citation type="submission" date="2016-12" db="EMBL/GenBank/DDBJ databases">
        <title>Thioflexothrix psekupsii D3 genome sequencing and assembly.</title>
        <authorList>
            <person name="Fomenkov A."/>
            <person name="Vincze T."/>
            <person name="Grabovich M."/>
            <person name="Anton B.P."/>
            <person name="Dubinina G."/>
            <person name="Orlova M."/>
            <person name="Belousova E."/>
            <person name="Roberts R.J."/>
        </authorList>
    </citation>
    <scope>NUCLEOTIDE SEQUENCE [LARGE SCALE GENOMIC DNA]</scope>
    <source>
        <strain evidence="6">D3</strain>
    </source>
</reference>
<feature type="domain" description="ABC transporter" evidence="5">
    <location>
        <begin position="10"/>
        <end position="232"/>
    </location>
</feature>
<gene>
    <name evidence="6" type="ORF">TPSD3_11040</name>
</gene>
<evidence type="ECO:0000259" key="5">
    <source>
        <dbReference type="PROSITE" id="PS50893"/>
    </source>
</evidence>
<dbReference type="Gene3D" id="3.40.50.300">
    <property type="entry name" value="P-loop containing nucleotide triphosphate hydrolases"/>
    <property type="match status" value="1"/>
</dbReference>
<dbReference type="SMART" id="SM00382">
    <property type="entry name" value="AAA"/>
    <property type="match status" value="1"/>
</dbReference>
<dbReference type="GO" id="GO:0016887">
    <property type="term" value="F:ATP hydrolysis activity"/>
    <property type="evidence" value="ECO:0007669"/>
    <property type="project" value="InterPro"/>
</dbReference>
<sequence>MSTQEKVVSLKNVGVFYKKNRGIFGEPFWALRDVSFELYQGETLGIIGRNGVGKSTLLRLIAGIIKPDCGEITNYGYQVSLLSLQLGFIPYLTGRENAVLSGMLLGLRRKEVIEKLPAIIEFSELGAFIEQPISTYSSGMVARLGFSVAFMVDPDVLLIDEVLGVGDAEFSAKSTRVMQEKIKSNKTIIFVSHNAVLVNQLCDRVVWIEEGVSRCEGETAKVLAEYHKFLSLK</sequence>
<dbReference type="GO" id="GO:0016020">
    <property type="term" value="C:membrane"/>
    <property type="evidence" value="ECO:0007669"/>
    <property type="project" value="InterPro"/>
</dbReference>
<evidence type="ECO:0000256" key="1">
    <source>
        <dbReference type="ARBA" id="ARBA00005417"/>
    </source>
</evidence>
<keyword evidence="4" id="KW-0067">ATP-binding</keyword>
<keyword evidence="3" id="KW-0547">Nucleotide-binding</keyword>
<dbReference type="InterPro" id="IPR003593">
    <property type="entry name" value="AAA+_ATPase"/>
</dbReference>
<dbReference type="PANTHER" id="PTHR46743:SF2">
    <property type="entry name" value="TEICHOIC ACIDS EXPORT ATP-BINDING PROTEIN TAGH"/>
    <property type="match status" value="1"/>
</dbReference>
<dbReference type="InterPro" id="IPR050683">
    <property type="entry name" value="Bact_Polysacc_Export_ATP-bd"/>
</dbReference>
<dbReference type="RefSeq" id="WP_086488617.1">
    <property type="nucleotide sequence ID" value="NZ_MSLT01000018.1"/>
</dbReference>
<dbReference type="OrthoDB" id="9778870at2"/>
<proteinExistence type="inferred from homology"/>